<keyword evidence="3" id="KW-1185">Reference proteome</keyword>
<name>A0AAX3EIS2_PAEUR</name>
<sequence length="279" mass="30958">MEYAEIPAPAALRPFVEGFWFLRAEPKARYEKILPGPSAHLILNLSEPYRLIRPREATGMDRASAEVAAGFYAGVQSSYLISENPERLHNVGVRLAPFALAAFTSQLPSEFQGNVVDAQYVFPGFADLRSQLLDAEPEQAFDALESFLLGHLSAGYEADPRTMEAVETLAEEDVEVGILAGRLGISSSTLERIMMRDCGLRAKVYSDVCRFFRFVNQAALMPAGSAPGRELLGLADYYDQPHLIRAFRRFSGFTPTEYLRVIQTHGPEYATFVPVEELA</sequence>
<dbReference type="GO" id="GO:0043565">
    <property type="term" value="F:sequence-specific DNA binding"/>
    <property type="evidence" value="ECO:0007669"/>
    <property type="project" value="InterPro"/>
</dbReference>
<dbReference type="PROSITE" id="PS01124">
    <property type="entry name" value="HTH_ARAC_FAMILY_2"/>
    <property type="match status" value="1"/>
</dbReference>
<dbReference type="InterPro" id="IPR046532">
    <property type="entry name" value="DUF6597"/>
</dbReference>
<dbReference type="Gene3D" id="1.10.10.60">
    <property type="entry name" value="Homeodomain-like"/>
    <property type="match status" value="1"/>
</dbReference>
<organism evidence="2 3">
    <name type="scientific">Paenarthrobacter ureafaciens</name>
    <dbReference type="NCBI Taxonomy" id="37931"/>
    <lineage>
        <taxon>Bacteria</taxon>
        <taxon>Bacillati</taxon>
        <taxon>Actinomycetota</taxon>
        <taxon>Actinomycetes</taxon>
        <taxon>Micrococcales</taxon>
        <taxon>Micrococcaceae</taxon>
        <taxon>Paenarthrobacter</taxon>
    </lineage>
</organism>
<dbReference type="GO" id="GO:0003700">
    <property type="term" value="F:DNA-binding transcription factor activity"/>
    <property type="evidence" value="ECO:0007669"/>
    <property type="project" value="InterPro"/>
</dbReference>
<evidence type="ECO:0000259" key="1">
    <source>
        <dbReference type="PROSITE" id="PS01124"/>
    </source>
</evidence>
<accession>A0AAX3EIS2</accession>
<evidence type="ECO:0000313" key="3">
    <source>
        <dbReference type="Proteomes" id="UP001163293"/>
    </source>
</evidence>
<evidence type="ECO:0000313" key="2">
    <source>
        <dbReference type="EMBL" id="UYV97756.1"/>
    </source>
</evidence>
<protein>
    <submittedName>
        <fullName evidence="2">AraC family transcriptional regulator</fullName>
    </submittedName>
</protein>
<dbReference type="Proteomes" id="UP001163293">
    <property type="component" value="Chromosome"/>
</dbReference>
<dbReference type="AlphaFoldDB" id="A0AAX3EIS2"/>
<reference evidence="2" key="1">
    <citation type="submission" date="2022-07" db="EMBL/GenBank/DDBJ databases">
        <authorList>
            <person name="Wu T."/>
        </authorList>
    </citation>
    <scope>NUCLEOTIDE SEQUENCE</scope>
    <source>
        <strain evidence="2">SD-1</strain>
    </source>
</reference>
<proteinExistence type="predicted"/>
<dbReference type="EMBL" id="CP101185">
    <property type="protein sequence ID" value="UYV97756.1"/>
    <property type="molecule type" value="Genomic_DNA"/>
</dbReference>
<dbReference type="InterPro" id="IPR018060">
    <property type="entry name" value="HTH_AraC"/>
</dbReference>
<feature type="domain" description="HTH araC/xylS-type" evidence="1">
    <location>
        <begin position="160"/>
        <end position="261"/>
    </location>
</feature>
<dbReference type="RefSeq" id="WP_069696632.1">
    <property type="nucleotide sequence ID" value="NZ_CP043010.1"/>
</dbReference>
<dbReference type="Pfam" id="PF20240">
    <property type="entry name" value="DUF6597"/>
    <property type="match status" value="1"/>
</dbReference>
<gene>
    <name evidence="2" type="ORF">NL394_00420</name>
</gene>